<protein>
    <recommendedName>
        <fullName evidence="11">Fc fragment of IgE receptor Ig</fullName>
    </recommendedName>
</protein>
<dbReference type="Pfam" id="PF11628">
    <property type="entry name" value="TCR_zetazeta"/>
    <property type="match status" value="1"/>
</dbReference>
<evidence type="ECO:0000256" key="1">
    <source>
        <dbReference type="ARBA" id="ARBA00004251"/>
    </source>
</evidence>
<evidence type="ECO:0000256" key="3">
    <source>
        <dbReference type="ARBA" id="ARBA00022553"/>
    </source>
</evidence>
<evidence type="ECO:0000256" key="4">
    <source>
        <dbReference type="ARBA" id="ARBA00022859"/>
    </source>
</evidence>
<proteinExistence type="predicted"/>
<keyword evidence="2" id="KW-1003">Cell membrane</keyword>
<evidence type="ECO:0000313" key="10">
    <source>
        <dbReference type="Proteomes" id="UP000823872"/>
    </source>
</evidence>
<evidence type="ECO:0000256" key="5">
    <source>
        <dbReference type="ARBA" id="ARBA00023157"/>
    </source>
</evidence>
<reference evidence="9 10" key="1">
    <citation type="submission" date="2021-02" db="EMBL/GenBank/DDBJ databases">
        <title>Safari Cat Assemblies.</title>
        <authorList>
            <person name="Bredemeyer K.R."/>
            <person name="Murphy W.J."/>
        </authorList>
    </citation>
    <scope>NUCLEOTIDE SEQUENCE [LARGE SCALE GENOMIC DNA]</scope>
</reference>
<reference evidence="9" key="3">
    <citation type="submission" date="2025-09" db="UniProtKB">
        <authorList>
            <consortium name="Ensembl"/>
        </authorList>
    </citation>
    <scope>IDENTIFICATION</scope>
    <source>
        <strain evidence="9">breed Abyssinian</strain>
    </source>
</reference>
<dbReference type="GeneTree" id="ENSGT00390000003894"/>
<reference evidence="9" key="2">
    <citation type="submission" date="2025-08" db="UniProtKB">
        <authorList>
            <consortium name="Ensembl"/>
        </authorList>
    </citation>
    <scope>IDENTIFICATION</scope>
    <source>
        <strain evidence="9">breed Abyssinian</strain>
    </source>
</reference>
<evidence type="ECO:0000256" key="6">
    <source>
        <dbReference type="ARBA" id="ARBA00023170"/>
    </source>
</evidence>
<dbReference type="PANTHER" id="PTHR16803:SF0">
    <property type="entry name" value="HIGH AFFINITY IMMUNOGLOBULIN EPSILON RECEPTOR SUBUNIT GAMMA"/>
    <property type="match status" value="1"/>
</dbReference>
<dbReference type="InterPro" id="IPR021663">
    <property type="entry name" value="CD3_zeta/IgE_Fc_rcpt_gamma"/>
</dbReference>
<comment type="subcellular location">
    <subcellularLocation>
        <location evidence="1">Cell membrane</location>
        <topology evidence="1">Single-pass type I membrane protein</topology>
    </subcellularLocation>
</comment>
<keyword evidence="3" id="KW-0597">Phosphoprotein</keyword>
<dbReference type="Ensembl" id="ENSFCTT00005040421.1">
    <property type="protein sequence ID" value="ENSFCTP00005028549.1"/>
    <property type="gene ID" value="ENSFCTG00005014174.1"/>
</dbReference>
<evidence type="ECO:0000256" key="8">
    <source>
        <dbReference type="SAM" id="Phobius"/>
    </source>
</evidence>
<accession>A0ABI7Y2V7</accession>
<evidence type="ECO:0000313" key="9">
    <source>
        <dbReference type="Ensembl" id="ENSFCTP00005028549.1"/>
    </source>
</evidence>
<dbReference type="Proteomes" id="UP000823872">
    <property type="component" value="Chromosome F1"/>
</dbReference>
<keyword evidence="5" id="KW-1015">Disulfide bond</keyword>
<evidence type="ECO:0000256" key="7">
    <source>
        <dbReference type="SAM" id="MobiDB-lite"/>
    </source>
</evidence>
<keyword evidence="8" id="KW-1133">Transmembrane helix</keyword>
<evidence type="ECO:0008006" key="11">
    <source>
        <dbReference type="Google" id="ProtNLM"/>
    </source>
</evidence>
<keyword evidence="10" id="KW-1185">Reference proteome</keyword>
<feature type="region of interest" description="Disordered" evidence="7">
    <location>
        <begin position="108"/>
        <end position="159"/>
    </location>
</feature>
<dbReference type="PANTHER" id="PTHR16803">
    <property type="entry name" value="HIGH AFFINITY IMMUNOGLOBULIN EPSILON RECEPTOR GAMMA-SUBUNIT"/>
    <property type="match status" value="1"/>
</dbReference>
<keyword evidence="8" id="KW-0812">Transmembrane</keyword>
<keyword evidence="4" id="KW-0391">Immunity</keyword>
<sequence length="159" mass="16768">AERNRIQRGSSSVSLLGASPPGPVLPAGALSLLSPGRQIFPDAPTPRAPSIPSAALGEPQLCYILDAILFLYGIVLTLLYCRLKIQVRKAAIASYEVWTLPRVGVGLTASRPRGPRPPGGRESWVPTGTSFRAPRPHTPSLAKSRVEYSAGDKGGSCGE</sequence>
<organism evidence="9 10">
    <name type="scientific">Felis catus</name>
    <name type="common">Cat</name>
    <name type="synonym">Felis silvestris catus</name>
    <dbReference type="NCBI Taxonomy" id="9685"/>
    <lineage>
        <taxon>Eukaryota</taxon>
        <taxon>Metazoa</taxon>
        <taxon>Chordata</taxon>
        <taxon>Craniata</taxon>
        <taxon>Vertebrata</taxon>
        <taxon>Euteleostomi</taxon>
        <taxon>Mammalia</taxon>
        <taxon>Eutheria</taxon>
        <taxon>Laurasiatheria</taxon>
        <taxon>Carnivora</taxon>
        <taxon>Feliformia</taxon>
        <taxon>Felidae</taxon>
        <taxon>Felinae</taxon>
        <taxon>Felis</taxon>
    </lineage>
</organism>
<feature type="transmembrane region" description="Helical" evidence="8">
    <location>
        <begin position="63"/>
        <end position="81"/>
    </location>
</feature>
<keyword evidence="6" id="KW-0675">Receptor</keyword>
<keyword evidence="8" id="KW-0472">Membrane</keyword>
<dbReference type="InterPro" id="IPR042340">
    <property type="entry name" value="FCER1G"/>
</dbReference>
<name>A0ABI7Y2V7_FELCA</name>
<evidence type="ECO:0000256" key="2">
    <source>
        <dbReference type="ARBA" id="ARBA00022475"/>
    </source>
</evidence>